<keyword evidence="18" id="KW-1185">Reference proteome</keyword>
<comment type="function">
    <text evidence="10">Component of pre-mRNA cleavage complex II, which promotes transcription termination by RNA polymerase II.</text>
</comment>
<evidence type="ECO:0000256" key="3">
    <source>
        <dbReference type="ARBA" id="ARBA00022499"/>
    </source>
</evidence>
<dbReference type="InterPro" id="IPR008942">
    <property type="entry name" value="ENTH_VHS"/>
</dbReference>
<name>A0AA38IKD4_9CUCU</name>
<sequence>MILTDATMNSDEIKAEYTSSLQDLTFNSKPLINMLTMLAEENLAHAPYIVEAIEEHLDKVQTNVKLPILYLIDCIAKNIGQTYTTLFSQNIVKTFCSVFKVVDEETRAEMFKLRQTWNNIFPQMKLYAIDVQISMLDPAWPVTAQPPSNSIHFNPKFLKTTKPKPEITAPIVPEPSAATLDMETFTMQQKLIQKQKELIELQQKKLKLELLQTQVKLQKQLENNPNAVVPNNAPPRTQVSTT</sequence>
<feature type="compositionally biased region" description="Low complexity" evidence="15">
    <location>
        <begin position="222"/>
        <end position="235"/>
    </location>
</feature>
<evidence type="ECO:0000256" key="4">
    <source>
        <dbReference type="ARBA" id="ARBA00022553"/>
    </source>
</evidence>
<dbReference type="SUPFAM" id="SSF48464">
    <property type="entry name" value="ENTH/VHS domain"/>
    <property type="match status" value="1"/>
</dbReference>
<keyword evidence="5" id="KW-0507">mRNA processing</keyword>
<keyword evidence="7" id="KW-0007">Acetylation</keyword>
<evidence type="ECO:0000256" key="13">
    <source>
        <dbReference type="ARBA" id="ARBA00083113"/>
    </source>
</evidence>
<dbReference type="Pfam" id="PF04818">
    <property type="entry name" value="CID"/>
    <property type="match status" value="1"/>
</dbReference>
<dbReference type="FunFam" id="1.25.40.90:FF:000015">
    <property type="entry name" value="Pre-mRNA cleavage complex 2 protein Pcf11"/>
    <property type="match status" value="1"/>
</dbReference>
<dbReference type="InterPro" id="IPR047415">
    <property type="entry name" value="Pcf11_CID"/>
</dbReference>
<evidence type="ECO:0000259" key="16">
    <source>
        <dbReference type="PROSITE" id="PS51391"/>
    </source>
</evidence>
<evidence type="ECO:0000313" key="18">
    <source>
        <dbReference type="Proteomes" id="UP001168821"/>
    </source>
</evidence>
<reference evidence="17" key="1">
    <citation type="journal article" date="2023" name="G3 (Bethesda)">
        <title>Whole genome assemblies of Zophobas morio and Tenebrio molitor.</title>
        <authorList>
            <person name="Kaur S."/>
            <person name="Stinson S.A."/>
            <person name="diCenzo G.C."/>
        </authorList>
    </citation>
    <scope>NUCLEOTIDE SEQUENCE</scope>
    <source>
        <strain evidence="17">QUZm001</strain>
    </source>
</reference>
<evidence type="ECO:0000313" key="17">
    <source>
        <dbReference type="EMBL" id="KAJ3657430.1"/>
    </source>
</evidence>
<comment type="subunit">
    <text evidence="11">Associates with the phosphorylated CTD domain of POLR2A /RNA polymerase II.</text>
</comment>
<dbReference type="PANTHER" id="PTHR15921:SF3">
    <property type="entry name" value="PRE-MRNA CLEAVAGE COMPLEX 2 PROTEIN PCF11"/>
    <property type="match status" value="1"/>
</dbReference>
<dbReference type="InterPro" id="IPR048830">
    <property type="entry name" value="PCF11_helical"/>
</dbReference>
<keyword evidence="2" id="KW-0488">Methylation</keyword>
<evidence type="ECO:0000256" key="1">
    <source>
        <dbReference type="ARBA" id="ARBA00004123"/>
    </source>
</evidence>
<evidence type="ECO:0000256" key="14">
    <source>
        <dbReference type="SAM" id="Coils"/>
    </source>
</evidence>
<evidence type="ECO:0000256" key="5">
    <source>
        <dbReference type="ARBA" id="ARBA00022664"/>
    </source>
</evidence>
<evidence type="ECO:0000256" key="11">
    <source>
        <dbReference type="ARBA" id="ARBA00063659"/>
    </source>
</evidence>
<dbReference type="PROSITE" id="PS51391">
    <property type="entry name" value="CID"/>
    <property type="match status" value="1"/>
</dbReference>
<evidence type="ECO:0000256" key="15">
    <source>
        <dbReference type="SAM" id="MobiDB-lite"/>
    </source>
</evidence>
<evidence type="ECO:0000256" key="12">
    <source>
        <dbReference type="ARBA" id="ARBA00068814"/>
    </source>
</evidence>
<dbReference type="InterPro" id="IPR045154">
    <property type="entry name" value="PCF11-like"/>
</dbReference>
<protein>
    <recommendedName>
        <fullName evidence="12">Pre-mRNA cleavage complex 2 protein Pcf11</fullName>
    </recommendedName>
    <alternativeName>
        <fullName evidence="13">Pre-mRNA cleavage complex II protein Pcf11</fullName>
    </alternativeName>
</protein>
<proteinExistence type="predicted"/>
<keyword evidence="3" id="KW-1017">Isopeptide bond</keyword>
<evidence type="ECO:0000256" key="2">
    <source>
        <dbReference type="ARBA" id="ARBA00022481"/>
    </source>
</evidence>
<dbReference type="GO" id="GO:0031124">
    <property type="term" value="P:mRNA 3'-end processing"/>
    <property type="evidence" value="ECO:0007669"/>
    <property type="project" value="InterPro"/>
</dbReference>
<dbReference type="GO" id="GO:0005849">
    <property type="term" value="C:mRNA cleavage factor complex"/>
    <property type="evidence" value="ECO:0007669"/>
    <property type="project" value="TreeGrafter"/>
</dbReference>
<feature type="coiled-coil region" evidence="14">
    <location>
        <begin position="191"/>
        <end position="221"/>
    </location>
</feature>
<comment type="caution">
    <text evidence="17">The sequence shown here is derived from an EMBL/GenBank/DDBJ whole genome shotgun (WGS) entry which is preliminary data.</text>
</comment>
<feature type="region of interest" description="Disordered" evidence="15">
    <location>
        <begin position="222"/>
        <end position="242"/>
    </location>
</feature>
<accession>A0AA38IKD4</accession>
<dbReference type="GO" id="GO:0003729">
    <property type="term" value="F:mRNA binding"/>
    <property type="evidence" value="ECO:0007669"/>
    <property type="project" value="InterPro"/>
</dbReference>
<dbReference type="PANTHER" id="PTHR15921">
    <property type="entry name" value="PRE-MRNA CLEAVAGE COMPLEX II"/>
    <property type="match status" value="1"/>
</dbReference>
<comment type="subcellular location">
    <subcellularLocation>
        <location evidence="1">Nucleus</location>
    </subcellularLocation>
</comment>
<gene>
    <name evidence="17" type="ORF">Zmor_009233</name>
</gene>
<keyword evidence="8 14" id="KW-0175">Coiled coil</keyword>
<dbReference type="GO" id="GO:0006369">
    <property type="term" value="P:termination of RNA polymerase II transcription"/>
    <property type="evidence" value="ECO:0007669"/>
    <property type="project" value="InterPro"/>
</dbReference>
<dbReference type="GO" id="GO:0000993">
    <property type="term" value="F:RNA polymerase II complex binding"/>
    <property type="evidence" value="ECO:0007669"/>
    <property type="project" value="InterPro"/>
</dbReference>
<evidence type="ECO:0000256" key="8">
    <source>
        <dbReference type="ARBA" id="ARBA00023054"/>
    </source>
</evidence>
<dbReference type="SMART" id="SM00582">
    <property type="entry name" value="RPR"/>
    <property type="match status" value="1"/>
</dbReference>
<dbReference type="EMBL" id="JALNTZ010000003">
    <property type="protein sequence ID" value="KAJ3657430.1"/>
    <property type="molecule type" value="Genomic_DNA"/>
</dbReference>
<keyword evidence="9" id="KW-0539">Nucleus</keyword>
<feature type="domain" description="CID" evidence="16">
    <location>
        <begin position="9"/>
        <end position="137"/>
    </location>
</feature>
<evidence type="ECO:0000256" key="10">
    <source>
        <dbReference type="ARBA" id="ARBA00057101"/>
    </source>
</evidence>
<evidence type="ECO:0000256" key="9">
    <source>
        <dbReference type="ARBA" id="ARBA00023242"/>
    </source>
</evidence>
<dbReference type="Pfam" id="PF20845">
    <property type="entry name" value="Pcf11_helical"/>
    <property type="match status" value="1"/>
</dbReference>
<dbReference type="InterPro" id="IPR006569">
    <property type="entry name" value="CID_dom"/>
</dbReference>
<dbReference type="Gene3D" id="1.25.40.90">
    <property type="match status" value="1"/>
</dbReference>
<dbReference type="Proteomes" id="UP001168821">
    <property type="component" value="Unassembled WGS sequence"/>
</dbReference>
<organism evidence="17 18">
    <name type="scientific">Zophobas morio</name>
    <dbReference type="NCBI Taxonomy" id="2755281"/>
    <lineage>
        <taxon>Eukaryota</taxon>
        <taxon>Metazoa</taxon>
        <taxon>Ecdysozoa</taxon>
        <taxon>Arthropoda</taxon>
        <taxon>Hexapoda</taxon>
        <taxon>Insecta</taxon>
        <taxon>Pterygota</taxon>
        <taxon>Neoptera</taxon>
        <taxon>Endopterygota</taxon>
        <taxon>Coleoptera</taxon>
        <taxon>Polyphaga</taxon>
        <taxon>Cucujiformia</taxon>
        <taxon>Tenebrionidae</taxon>
        <taxon>Zophobas</taxon>
    </lineage>
</organism>
<keyword evidence="6" id="KW-0832">Ubl conjugation</keyword>
<dbReference type="CDD" id="cd16982">
    <property type="entry name" value="CID_Pcf11"/>
    <property type="match status" value="1"/>
</dbReference>
<evidence type="ECO:0000256" key="7">
    <source>
        <dbReference type="ARBA" id="ARBA00022990"/>
    </source>
</evidence>
<evidence type="ECO:0000256" key="6">
    <source>
        <dbReference type="ARBA" id="ARBA00022843"/>
    </source>
</evidence>
<dbReference type="AlphaFoldDB" id="A0AA38IKD4"/>
<keyword evidence="4" id="KW-0597">Phosphoprotein</keyword>
<dbReference type="GO" id="GO:0005737">
    <property type="term" value="C:cytoplasm"/>
    <property type="evidence" value="ECO:0007669"/>
    <property type="project" value="TreeGrafter"/>
</dbReference>